<proteinExistence type="predicted"/>
<evidence type="ECO:0000313" key="7">
    <source>
        <dbReference type="EMBL" id="BBA32077.1"/>
    </source>
</evidence>
<dbReference type="GO" id="GO:0030151">
    <property type="term" value="F:molybdenum ion binding"/>
    <property type="evidence" value="ECO:0007669"/>
    <property type="project" value="InterPro"/>
</dbReference>
<dbReference type="SUPFAM" id="SSF56524">
    <property type="entry name" value="Oxidoreductase molybdopterin-binding domain"/>
    <property type="match status" value="1"/>
</dbReference>
<dbReference type="InterPro" id="IPR005066">
    <property type="entry name" value="MoCF_OxRdtse_dimer"/>
</dbReference>
<dbReference type="PRINTS" id="PR00407">
    <property type="entry name" value="EUMOPTERIN"/>
</dbReference>
<dbReference type="PANTHER" id="PTHR19372:SF7">
    <property type="entry name" value="SULFITE OXIDASE, MITOCHONDRIAL"/>
    <property type="match status" value="1"/>
</dbReference>
<keyword evidence="2" id="KW-0500">Molybdenum</keyword>
<dbReference type="SUPFAM" id="SSF81296">
    <property type="entry name" value="E set domains"/>
    <property type="match status" value="1"/>
</dbReference>
<dbReference type="GO" id="GO:0043546">
    <property type="term" value="F:molybdopterin cofactor binding"/>
    <property type="evidence" value="ECO:0007669"/>
    <property type="project" value="TreeGrafter"/>
</dbReference>
<dbReference type="GO" id="GO:0008482">
    <property type="term" value="F:sulfite oxidase activity"/>
    <property type="evidence" value="ECO:0007669"/>
    <property type="project" value="TreeGrafter"/>
</dbReference>
<protein>
    <submittedName>
        <fullName evidence="7">Oxidoreductase molybdopterin binding</fullName>
    </submittedName>
</protein>
<dbReference type="Pfam" id="PF03404">
    <property type="entry name" value="Mo-co_dimer"/>
    <property type="match status" value="1"/>
</dbReference>
<keyword evidence="4" id="KW-0560">Oxidoreductase</keyword>
<dbReference type="Proteomes" id="UP000266313">
    <property type="component" value="Chromosome"/>
</dbReference>
<dbReference type="AlphaFoldDB" id="A0A286P355"/>
<feature type="domain" description="Oxidoreductase molybdopterin-binding" evidence="5">
    <location>
        <begin position="87"/>
        <end position="258"/>
    </location>
</feature>
<dbReference type="InterPro" id="IPR000572">
    <property type="entry name" value="OxRdtase_Mopterin-bd_dom"/>
</dbReference>
<dbReference type="Pfam" id="PF00174">
    <property type="entry name" value="Oxidored_molyb"/>
    <property type="match status" value="1"/>
</dbReference>
<dbReference type="Gene3D" id="3.90.420.10">
    <property type="entry name" value="Oxidoreductase, molybdopterin-binding domain"/>
    <property type="match status" value="1"/>
</dbReference>
<dbReference type="InterPro" id="IPR008335">
    <property type="entry name" value="Mopterin_OxRdtase_euk"/>
</dbReference>
<accession>A0A286P355</accession>
<dbReference type="InterPro" id="IPR014756">
    <property type="entry name" value="Ig_E-set"/>
</dbReference>
<dbReference type="RefSeq" id="WP_119632551.1">
    <property type="nucleotide sequence ID" value="NZ_AP017928.1"/>
</dbReference>
<evidence type="ECO:0000256" key="3">
    <source>
        <dbReference type="ARBA" id="ARBA00022723"/>
    </source>
</evidence>
<evidence type="ECO:0000256" key="1">
    <source>
        <dbReference type="ARBA" id="ARBA00001924"/>
    </source>
</evidence>
<dbReference type="EMBL" id="AP017928">
    <property type="protein sequence ID" value="BBA32077.1"/>
    <property type="molecule type" value="Genomic_DNA"/>
</dbReference>
<dbReference type="PANTHER" id="PTHR19372">
    <property type="entry name" value="SULFITE REDUCTASE"/>
    <property type="match status" value="1"/>
</dbReference>
<keyword evidence="3" id="KW-0479">Metal-binding</keyword>
<evidence type="ECO:0000259" key="5">
    <source>
        <dbReference type="Pfam" id="PF00174"/>
    </source>
</evidence>
<comment type="cofactor">
    <cofactor evidence="1">
        <name>Mo-molybdopterin</name>
        <dbReference type="ChEBI" id="CHEBI:71302"/>
    </cofactor>
</comment>
<organism evidence="7 8">
    <name type="scientific">Methylocaldum marinum</name>
    <dbReference type="NCBI Taxonomy" id="1432792"/>
    <lineage>
        <taxon>Bacteria</taxon>
        <taxon>Pseudomonadati</taxon>
        <taxon>Pseudomonadota</taxon>
        <taxon>Gammaproteobacteria</taxon>
        <taxon>Methylococcales</taxon>
        <taxon>Methylococcaceae</taxon>
        <taxon>Methylocaldum</taxon>
    </lineage>
</organism>
<evidence type="ECO:0000313" key="8">
    <source>
        <dbReference type="Proteomes" id="UP000266313"/>
    </source>
</evidence>
<feature type="domain" description="Moybdenum cofactor oxidoreductase dimerisation" evidence="6">
    <location>
        <begin position="286"/>
        <end position="401"/>
    </location>
</feature>
<dbReference type="InterPro" id="IPR036374">
    <property type="entry name" value="OxRdtase_Mopterin-bd_sf"/>
</dbReference>
<name>A0A286P355_9GAMM</name>
<dbReference type="Gene3D" id="2.60.40.650">
    <property type="match status" value="1"/>
</dbReference>
<reference evidence="7 8" key="1">
    <citation type="submission" date="2016-12" db="EMBL/GenBank/DDBJ databases">
        <title>Genome sequencing of Methylocaldum marinum.</title>
        <authorList>
            <person name="Takeuchi M."/>
            <person name="Kamagata Y."/>
            <person name="Hiraoka S."/>
            <person name="Oshima K."/>
            <person name="Hattori M."/>
            <person name="Iwasaki W."/>
        </authorList>
    </citation>
    <scope>NUCLEOTIDE SEQUENCE [LARGE SCALE GENOMIC DNA]</scope>
    <source>
        <strain evidence="7 8">S8</strain>
    </source>
</reference>
<dbReference type="GO" id="GO:0006790">
    <property type="term" value="P:sulfur compound metabolic process"/>
    <property type="evidence" value="ECO:0007669"/>
    <property type="project" value="TreeGrafter"/>
</dbReference>
<sequence>MPNRRTFLKVLVSGFTMTGPDLLTPRFLHAGELPSGAAESTVREALSGKGPLIKRTFRPPNFETPVEVFKDVVTPNRRFFVRWHLANIPRLVAENWRLKVGGDSVAHPFELSLNQLKREFAPVELMAVCQCAGHRRRFSEPHVPGVQWGNGAVGNARWKGVRLKDVLARAGLRPDALEVVFDGADYGAIDRTPDFVKSLPLWKALDENTLIAYQMNGEDLPHWNGFPVRLVVPGWAGTYWTKQLIAIRAMPKPEKGFWMNTAYRIPAGKFPVTDRFLSQKGEADTAITEILVNSLITNIEEGQHCPLGRPVMVKGVAWDGGHGIRSVEVSVDGGKAWQEAKLEPHQGRFSFRAWHYTFTPSRTGKQVLMAKATDGRGSTQPFELIFNPAGYYNNVVQGITVEVA</sequence>
<dbReference type="GO" id="GO:0020037">
    <property type="term" value="F:heme binding"/>
    <property type="evidence" value="ECO:0007669"/>
    <property type="project" value="TreeGrafter"/>
</dbReference>
<evidence type="ECO:0000256" key="2">
    <source>
        <dbReference type="ARBA" id="ARBA00022505"/>
    </source>
</evidence>
<evidence type="ECO:0000256" key="4">
    <source>
        <dbReference type="ARBA" id="ARBA00023002"/>
    </source>
</evidence>
<dbReference type="OrthoDB" id="9795587at2"/>
<dbReference type="KEGG" id="mmai:sS8_0108"/>
<evidence type="ECO:0000259" key="6">
    <source>
        <dbReference type="Pfam" id="PF03404"/>
    </source>
</evidence>
<gene>
    <name evidence="7" type="ORF">sS8_0108</name>
</gene>
<keyword evidence="8" id="KW-1185">Reference proteome</keyword>